<feature type="transmembrane region" description="Helical" evidence="1">
    <location>
        <begin position="97"/>
        <end position="122"/>
    </location>
</feature>
<keyword evidence="3" id="KW-1185">Reference proteome</keyword>
<name>A0AA37SX66_9ALTE</name>
<dbReference type="AlphaFoldDB" id="A0AA37SX66"/>
<keyword evidence="1" id="KW-1133">Transmembrane helix</keyword>
<dbReference type="RefSeq" id="WP_284217714.1">
    <property type="nucleotide sequence ID" value="NZ_BSOT01000006.1"/>
</dbReference>
<keyword evidence="1" id="KW-0472">Membrane</keyword>
<comment type="caution">
    <text evidence="2">The sequence shown here is derived from an EMBL/GenBank/DDBJ whole genome shotgun (WGS) entry which is preliminary data.</text>
</comment>
<evidence type="ECO:0008006" key="4">
    <source>
        <dbReference type="Google" id="ProtNLM"/>
    </source>
</evidence>
<keyword evidence="1" id="KW-0812">Transmembrane</keyword>
<evidence type="ECO:0000313" key="3">
    <source>
        <dbReference type="Proteomes" id="UP001156601"/>
    </source>
</evidence>
<dbReference type="InterPro" id="IPR021279">
    <property type="entry name" value="DUF2721"/>
</dbReference>
<proteinExistence type="predicted"/>
<reference evidence="2" key="1">
    <citation type="journal article" date="2014" name="Int. J. Syst. Evol. Microbiol.">
        <title>Complete genome sequence of Corynebacterium casei LMG S-19264T (=DSM 44701T), isolated from a smear-ripened cheese.</title>
        <authorList>
            <consortium name="US DOE Joint Genome Institute (JGI-PGF)"/>
            <person name="Walter F."/>
            <person name="Albersmeier A."/>
            <person name="Kalinowski J."/>
            <person name="Ruckert C."/>
        </authorList>
    </citation>
    <scope>NUCLEOTIDE SEQUENCE</scope>
    <source>
        <strain evidence="2">NBRC 110023</strain>
    </source>
</reference>
<dbReference type="EMBL" id="BSOT01000006">
    <property type="protein sequence ID" value="GLR71352.1"/>
    <property type="molecule type" value="Genomic_DNA"/>
</dbReference>
<gene>
    <name evidence="2" type="ORF">GCM10007852_22600</name>
</gene>
<evidence type="ECO:0000313" key="2">
    <source>
        <dbReference type="EMBL" id="GLR71352.1"/>
    </source>
</evidence>
<dbReference type="Proteomes" id="UP001156601">
    <property type="component" value="Unassembled WGS sequence"/>
</dbReference>
<accession>A0AA37SX66</accession>
<organism evidence="2 3">
    <name type="scientific">Agaribacter marinus</name>
    <dbReference type="NCBI Taxonomy" id="1431249"/>
    <lineage>
        <taxon>Bacteria</taxon>
        <taxon>Pseudomonadati</taxon>
        <taxon>Pseudomonadota</taxon>
        <taxon>Gammaproteobacteria</taxon>
        <taxon>Alteromonadales</taxon>
        <taxon>Alteromonadaceae</taxon>
        <taxon>Agaribacter</taxon>
    </lineage>
</organism>
<dbReference type="Pfam" id="PF11026">
    <property type="entry name" value="DUF2721"/>
    <property type="match status" value="1"/>
</dbReference>
<feature type="transmembrane region" description="Helical" evidence="1">
    <location>
        <begin position="30"/>
        <end position="51"/>
    </location>
</feature>
<evidence type="ECO:0000256" key="1">
    <source>
        <dbReference type="SAM" id="Phobius"/>
    </source>
</evidence>
<feature type="transmembrane region" description="Helical" evidence="1">
    <location>
        <begin position="128"/>
        <end position="150"/>
    </location>
</feature>
<sequence>MLPKLSRVPYILTQSNTLEIHVDNTSVVQLIQLSLVPVFLLVAIGQMLNVVTGRLARVIDRARYYEEQRFLGTIVEFNQRQCKELNALRRRMRFANWAINFLTGAAIFVCLTVILLLLNGIVSVPLDSIILFLYMFTMSAIFGGLICFFIEVGIASATLRIPETNYCE</sequence>
<reference evidence="2" key="2">
    <citation type="submission" date="2023-01" db="EMBL/GenBank/DDBJ databases">
        <title>Draft genome sequence of Agaribacter marinus strain NBRC 110023.</title>
        <authorList>
            <person name="Sun Q."/>
            <person name="Mori K."/>
        </authorList>
    </citation>
    <scope>NUCLEOTIDE SEQUENCE</scope>
    <source>
        <strain evidence="2">NBRC 110023</strain>
    </source>
</reference>
<protein>
    <recommendedName>
        <fullName evidence="4">DUF2721 domain-containing protein</fullName>
    </recommendedName>
</protein>